<protein>
    <submittedName>
        <fullName evidence="8">Probable aspartic proteinase GIP2</fullName>
    </submittedName>
</protein>
<evidence type="ECO:0000313" key="8">
    <source>
        <dbReference type="RefSeq" id="XP_015888292.3"/>
    </source>
</evidence>
<keyword evidence="3" id="KW-0964">Secreted</keyword>
<gene>
    <name evidence="8" type="primary">LOC107423273</name>
</gene>
<evidence type="ECO:0000256" key="2">
    <source>
        <dbReference type="ARBA" id="ARBA00007447"/>
    </source>
</evidence>
<dbReference type="KEGG" id="zju:107423273"/>
<dbReference type="RefSeq" id="XP_015888292.3">
    <property type="nucleotide sequence ID" value="XM_016032806.4"/>
</dbReference>
<dbReference type="InterPro" id="IPR033868">
    <property type="entry name" value="Xylanase_inhibitor_I-like"/>
</dbReference>
<dbReference type="Pfam" id="PF14543">
    <property type="entry name" value="TAXi_N"/>
    <property type="match status" value="1"/>
</dbReference>
<dbReference type="CDD" id="cd05489">
    <property type="entry name" value="xylanase_inhibitor_I_like"/>
    <property type="match status" value="1"/>
</dbReference>
<feature type="signal peptide" evidence="5">
    <location>
        <begin position="1"/>
        <end position="25"/>
    </location>
</feature>
<evidence type="ECO:0000256" key="3">
    <source>
        <dbReference type="ARBA" id="ARBA00022525"/>
    </source>
</evidence>
<dbReference type="GO" id="GO:0004190">
    <property type="term" value="F:aspartic-type endopeptidase activity"/>
    <property type="evidence" value="ECO:0007669"/>
    <property type="project" value="InterPro"/>
</dbReference>
<feature type="chain" id="PRO_5044646948" evidence="5">
    <location>
        <begin position="26"/>
        <end position="439"/>
    </location>
</feature>
<dbReference type="FunFam" id="2.40.70.10:FF:000045">
    <property type="entry name" value="Basic 7S globulin"/>
    <property type="match status" value="1"/>
</dbReference>
<dbReference type="Pfam" id="PF14541">
    <property type="entry name" value="TAXi_C"/>
    <property type="match status" value="1"/>
</dbReference>
<dbReference type="Proteomes" id="UP001652623">
    <property type="component" value="Chromosome 3"/>
</dbReference>
<dbReference type="PANTHER" id="PTHR47965">
    <property type="entry name" value="ASPARTYL PROTEASE-RELATED"/>
    <property type="match status" value="1"/>
</dbReference>
<dbReference type="AlphaFoldDB" id="A0A6P4A3Q4"/>
<sequence>MASHFSFTFLLFFCLLFPIIFPSIAKTSSFRPKALLLPVIKDSSTTQYLTQINQKTPLVPVKLTLDLGSEFLWVDCEQGYVSSTYKPARCRSAQCNLANSKACGECFSGPKPGCNNNTCSLFPSNTVTHTSTIGELAQDVVAIRSTDGSNPGRVVSVPNFLFTCGSSFLLEGLASGVKGIAGLGRTKIGLPSQFAAAFSLKRKFAICLSSSTRANGVVFFGDGPYMFLPNKFDISKSLTYTPLFINPVSTAGTSFEGEKSAEYFIGVKSIKINEKAVRFNTSLLSIDSNGIGGTKISTIDPYTVLHTSIYNAVVNAFMKALAKVPRVPAVAPFGLCFRSSNLGSTRVGPPVPAIDLVLQNDKVFWRIFGANSMVQVKKDVLCLGFVDGGVEPTTSIVIGAHQLEDNLLQFDLAYNRLGFSSSLLFTQTTCSNFNFTANA</sequence>
<dbReference type="Gene3D" id="2.40.70.10">
    <property type="entry name" value="Acid Proteases"/>
    <property type="match status" value="2"/>
</dbReference>
<dbReference type="SUPFAM" id="SSF50630">
    <property type="entry name" value="Acid proteases"/>
    <property type="match status" value="1"/>
</dbReference>
<evidence type="ECO:0000256" key="4">
    <source>
        <dbReference type="ARBA" id="ARBA00022729"/>
    </source>
</evidence>
<dbReference type="FunFam" id="2.40.70.10:FF:000041">
    <property type="entry name" value="Basic 7S globulin"/>
    <property type="match status" value="1"/>
</dbReference>
<dbReference type="GO" id="GO:0006508">
    <property type="term" value="P:proteolysis"/>
    <property type="evidence" value="ECO:0007669"/>
    <property type="project" value="InterPro"/>
</dbReference>
<reference evidence="8" key="1">
    <citation type="submission" date="2025-08" db="UniProtKB">
        <authorList>
            <consortium name="RefSeq"/>
        </authorList>
    </citation>
    <scope>IDENTIFICATION</scope>
    <source>
        <tissue evidence="8">Seedling</tissue>
    </source>
</reference>
<dbReference type="InterPro" id="IPR032799">
    <property type="entry name" value="TAXi_C"/>
</dbReference>
<dbReference type="PANTHER" id="PTHR47965:SF103">
    <property type="entry name" value="EUKARYOTIC ASPARTYL PROTEASE FAMILY PROTEIN"/>
    <property type="match status" value="1"/>
</dbReference>
<dbReference type="InterPro" id="IPR001461">
    <property type="entry name" value="Aspartic_peptidase_A1"/>
</dbReference>
<dbReference type="GeneID" id="107423273"/>
<evidence type="ECO:0000256" key="1">
    <source>
        <dbReference type="ARBA" id="ARBA00004239"/>
    </source>
</evidence>
<name>A0A6P4A3Q4_ZIZJJ</name>
<proteinExistence type="inferred from homology"/>
<comment type="similarity">
    <text evidence="2">Belongs to the peptidase A1 family.</text>
</comment>
<dbReference type="InterPro" id="IPR021109">
    <property type="entry name" value="Peptidase_aspartic_dom_sf"/>
</dbReference>
<evidence type="ECO:0000259" key="6">
    <source>
        <dbReference type="PROSITE" id="PS51767"/>
    </source>
</evidence>
<dbReference type="GO" id="GO:0005576">
    <property type="term" value="C:extracellular region"/>
    <property type="evidence" value="ECO:0007669"/>
    <property type="project" value="UniProtKB-SubCell"/>
</dbReference>
<evidence type="ECO:0000256" key="5">
    <source>
        <dbReference type="SAM" id="SignalP"/>
    </source>
</evidence>
<keyword evidence="7" id="KW-1185">Reference proteome</keyword>
<dbReference type="InterPro" id="IPR033121">
    <property type="entry name" value="PEPTIDASE_A1"/>
</dbReference>
<comment type="subcellular location">
    <subcellularLocation>
        <location evidence="1">Secreted</location>
        <location evidence="1">Extracellular space</location>
    </subcellularLocation>
</comment>
<organism evidence="7 8">
    <name type="scientific">Ziziphus jujuba</name>
    <name type="common">Chinese jujube</name>
    <name type="synonym">Ziziphus sativa</name>
    <dbReference type="NCBI Taxonomy" id="326968"/>
    <lineage>
        <taxon>Eukaryota</taxon>
        <taxon>Viridiplantae</taxon>
        <taxon>Streptophyta</taxon>
        <taxon>Embryophyta</taxon>
        <taxon>Tracheophyta</taxon>
        <taxon>Spermatophyta</taxon>
        <taxon>Magnoliopsida</taxon>
        <taxon>eudicotyledons</taxon>
        <taxon>Gunneridae</taxon>
        <taxon>Pentapetalae</taxon>
        <taxon>rosids</taxon>
        <taxon>fabids</taxon>
        <taxon>Rosales</taxon>
        <taxon>Rhamnaceae</taxon>
        <taxon>Paliureae</taxon>
        <taxon>Ziziphus</taxon>
    </lineage>
</organism>
<feature type="domain" description="Peptidase A1" evidence="6">
    <location>
        <begin position="48"/>
        <end position="420"/>
    </location>
</feature>
<dbReference type="InterPro" id="IPR032861">
    <property type="entry name" value="TAXi_N"/>
</dbReference>
<accession>A0A6P4A3Q4</accession>
<evidence type="ECO:0000313" key="7">
    <source>
        <dbReference type="Proteomes" id="UP001652623"/>
    </source>
</evidence>
<dbReference type="PROSITE" id="PS51767">
    <property type="entry name" value="PEPTIDASE_A1"/>
    <property type="match status" value="1"/>
</dbReference>
<keyword evidence="4 5" id="KW-0732">Signal</keyword>